<reference evidence="5 6" key="1">
    <citation type="submission" date="2023-11" db="EMBL/GenBank/DDBJ databases">
        <title>An acidophilic fungus is an integral part of prey digestion in a carnivorous sundew plant.</title>
        <authorList>
            <person name="Tsai I.J."/>
        </authorList>
    </citation>
    <scope>NUCLEOTIDE SEQUENCE [LARGE SCALE GENOMIC DNA]</scope>
    <source>
        <strain evidence="5">169a</strain>
    </source>
</reference>
<dbReference type="InterPro" id="IPR000420">
    <property type="entry name" value="Yeast_PIR_rpt"/>
</dbReference>
<gene>
    <name evidence="5" type="ORF">R9X50_00790400</name>
</gene>
<dbReference type="GO" id="GO:0009277">
    <property type="term" value="C:fungal-type cell wall"/>
    <property type="evidence" value="ECO:0007669"/>
    <property type="project" value="TreeGrafter"/>
</dbReference>
<dbReference type="Pfam" id="PF00399">
    <property type="entry name" value="PIR"/>
    <property type="match status" value="6"/>
</dbReference>
<sequence length="384" mass="39334">MRSALAPLALAALAAANPLPAASASAAPAGCQTSYSGKFEIQTVNVTSSKAKRADEPLILTLASGILKDAHGRTGYIASNDQFQFDSPPQDNAIYTSGWSVCSNGTLALGDSAIFYQCLSGTFYNLYDKNDAAQCSPIYIYTVATGTGGEGTDGQPTAKPVTQISDGQIQATSAVGKPVCEYSDGQPQQTDCNVVTQISDGQIQATTGTAAVVTQISDGQIQATTGTGAVVTQISDGQIQATTGTGAVVTQISDGQIQATTGTAAVVTQISDGQIQATGGATTTANGTVATSTPTSSPVVNAAIGLRAELFGLAAGLLAIAFFKLEHPHVPFTDALETYVSSTLCVDLMLALKHIRGQAMVESIGRSAWNAFDLDEDELFLSLA</sequence>
<keyword evidence="1 3" id="KW-0732">Signal</keyword>
<feature type="domain" description="Cell wall mannoprotein PIR1-like C-terminal" evidence="4">
    <location>
        <begin position="65"/>
        <end position="138"/>
    </location>
</feature>
<dbReference type="AlphaFoldDB" id="A0AAQ3MDC1"/>
<evidence type="ECO:0000259" key="4">
    <source>
        <dbReference type="Pfam" id="PF22799"/>
    </source>
</evidence>
<evidence type="ECO:0000256" key="2">
    <source>
        <dbReference type="ARBA" id="ARBA00022737"/>
    </source>
</evidence>
<dbReference type="PROSITE" id="PS50256">
    <property type="entry name" value="PIR_REPEAT_2"/>
    <property type="match status" value="6"/>
</dbReference>
<keyword evidence="6" id="KW-1185">Reference proteome</keyword>
<accession>A0AAQ3MDC1</accession>
<dbReference type="InterPro" id="IPR051153">
    <property type="entry name" value="Yeast_CWMannoprotein_PIR"/>
</dbReference>
<dbReference type="GO" id="GO:0005199">
    <property type="term" value="F:structural constituent of cell wall"/>
    <property type="evidence" value="ECO:0007669"/>
    <property type="project" value="InterPro"/>
</dbReference>
<dbReference type="Pfam" id="PF22799">
    <property type="entry name" value="PIR1-like_C"/>
    <property type="match status" value="1"/>
</dbReference>
<organism evidence="5 6">
    <name type="scientific">Acrodontium crateriforme</name>
    <dbReference type="NCBI Taxonomy" id="150365"/>
    <lineage>
        <taxon>Eukaryota</taxon>
        <taxon>Fungi</taxon>
        <taxon>Dikarya</taxon>
        <taxon>Ascomycota</taxon>
        <taxon>Pezizomycotina</taxon>
        <taxon>Dothideomycetes</taxon>
        <taxon>Dothideomycetidae</taxon>
        <taxon>Mycosphaerellales</taxon>
        <taxon>Teratosphaeriaceae</taxon>
        <taxon>Acrodontium</taxon>
    </lineage>
</organism>
<protein>
    <submittedName>
        <fullName evidence="5">Protein containing internal repeats (PIR)</fullName>
    </submittedName>
</protein>
<feature type="signal peptide" evidence="3">
    <location>
        <begin position="1"/>
        <end position="16"/>
    </location>
</feature>
<keyword evidence="2" id="KW-0677">Repeat</keyword>
<evidence type="ECO:0000256" key="3">
    <source>
        <dbReference type="SAM" id="SignalP"/>
    </source>
</evidence>
<dbReference type="InterPro" id="IPR054508">
    <property type="entry name" value="PIR1-like_C"/>
</dbReference>
<feature type="chain" id="PRO_5042946005" evidence="3">
    <location>
        <begin position="17"/>
        <end position="384"/>
    </location>
</feature>
<dbReference type="PANTHER" id="PTHR47254:SF2">
    <property type="entry name" value="COVALENTLY-LINKED CELL WALL PROTEIN"/>
    <property type="match status" value="1"/>
</dbReference>
<dbReference type="EMBL" id="CP138593">
    <property type="protein sequence ID" value="WPH05006.1"/>
    <property type="molecule type" value="Genomic_DNA"/>
</dbReference>
<dbReference type="GO" id="GO:0031505">
    <property type="term" value="P:fungal-type cell wall organization"/>
    <property type="evidence" value="ECO:0007669"/>
    <property type="project" value="TreeGrafter"/>
</dbReference>
<evidence type="ECO:0000256" key="1">
    <source>
        <dbReference type="ARBA" id="ARBA00022729"/>
    </source>
</evidence>
<evidence type="ECO:0000313" key="6">
    <source>
        <dbReference type="Proteomes" id="UP001303373"/>
    </source>
</evidence>
<dbReference type="PANTHER" id="PTHR47254">
    <property type="entry name" value="CELL WALL MANNOPROTEIN CIS3-RELATED"/>
    <property type="match status" value="1"/>
</dbReference>
<evidence type="ECO:0000313" key="5">
    <source>
        <dbReference type="EMBL" id="WPH05006.1"/>
    </source>
</evidence>
<name>A0AAQ3MDC1_9PEZI</name>
<proteinExistence type="predicted"/>
<dbReference type="Proteomes" id="UP001303373">
    <property type="component" value="Chromosome 14"/>
</dbReference>